<name>A0A164ZZW7_DAUCS</name>
<evidence type="ECO:0000313" key="2">
    <source>
        <dbReference type="Proteomes" id="UP000077755"/>
    </source>
</evidence>
<keyword evidence="2" id="KW-1185">Reference proteome</keyword>
<dbReference type="AlphaFoldDB" id="A0A164ZZW7"/>
<gene>
    <name evidence="1" type="ORF">DCAR_0414748</name>
</gene>
<evidence type="ECO:0000313" key="1">
    <source>
        <dbReference type="EMBL" id="WOG95429.1"/>
    </source>
</evidence>
<dbReference type="Gramene" id="KZM96687">
    <property type="protein sequence ID" value="KZM96687"/>
    <property type="gene ID" value="DCAR_015951"/>
</dbReference>
<dbReference type="Proteomes" id="UP000077755">
    <property type="component" value="Chromosome 4"/>
</dbReference>
<proteinExistence type="predicted"/>
<organism evidence="1 2">
    <name type="scientific">Daucus carota subsp. sativus</name>
    <name type="common">Carrot</name>
    <dbReference type="NCBI Taxonomy" id="79200"/>
    <lineage>
        <taxon>Eukaryota</taxon>
        <taxon>Viridiplantae</taxon>
        <taxon>Streptophyta</taxon>
        <taxon>Embryophyta</taxon>
        <taxon>Tracheophyta</taxon>
        <taxon>Spermatophyta</taxon>
        <taxon>Magnoliopsida</taxon>
        <taxon>eudicotyledons</taxon>
        <taxon>Gunneridae</taxon>
        <taxon>Pentapetalae</taxon>
        <taxon>asterids</taxon>
        <taxon>campanulids</taxon>
        <taxon>Apiales</taxon>
        <taxon>Apiaceae</taxon>
        <taxon>Apioideae</taxon>
        <taxon>Scandiceae</taxon>
        <taxon>Daucinae</taxon>
        <taxon>Daucus</taxon>
        <taxon>Daucus sect. Daucus</taxon>
    </lineage>
</organism>
<reference evidence="1" key="2">
    <citation type="submission" date="2022-03" db="EMBL/GenBank/DDBJ databases">
        <title>Draft title - Genomic analysis of global carrot germplasm unveils the trajectory of domestication and the origin of high carotenoid orange carrot.</title>
        <authorList>
            <person name="Iorizzo M."/>
            <person name="Ellison S."/>
            <person name="Senalik D."/>
            <person name="Macko-Podgorni A."/>
            <person name="Grzebelus D."/>
            <person name="Bostan H."/>
            <person name="Rolling W."/>
            <person name="Curaba J."/>
            <person name="Simon P."/>
        </authorList>
    </citation>
    <scope>NUCLEOTIDE SEQUENCE</scope>
    <source>
        <tissue evidence="1">Leaf</tissue>
    </source>
</reference>
<sequence length="187" mass="21826">MMVLRSLSVRYWLTFETVVLLNFWAWIQEWKTQIETDHWGAYEAIRFQEEFQQEEDVLEVLQLFNTLHSNNFQIDTTERSITRIPVGQNSTAVFLARFGMENLRVFAETPGTFGEKQYWLDRDMGMLFSSAPPPNYDLGEVIDADEPSSPVELMLSRVNTELVPAVNTMWSVLTLPKRVCKAIYAWF</sequence>
<protein>
    <submittedName>
        <fullName evidence="1">Uncharacterized protein</fullName>
    </submittedName>
</protein>
<dbReference type="EMBL" id="CP093346">
    <property type="protein sequence ID" value="WOG95429.1"/>
    <property type="molecule type" value="Genomic_DNA"/>
</dbReference>
<accession>A0A164ZZW7</accession>
<reference evidence="1" key="1">
    <citation type="journal article" date="2016" name="Nat. Genet.">
        <title>A high-quality carrot genome assembly provides new insights into carotenoid accumulation and asterid genome evolution.</title>
        <authorList>
            <person name="Iorizzo M."/>
            <person name="Ellison S."/>
            <person name="Senalik D."/>
            <person name="Zeng P."/>
            <person name="Satapoomin P."/>
            <person name="Huang J."/>
            <person name="Bowman M."/>
            <person name="Iovene M."/>
            <person name="Sanseverino W."/>
            <person name="Cavagnaro P."/>
            <person name="Yildiz M."/>
            <person name="Macko-Podgorni A."/>
            <person name="Moranska E."/>
            <person name="Grzebelus E."/>
            <person name="Grzebelus D."/>
            <person name="Ashrafi H."/>
            <person name="Zheng Z."/>
            <person name="Cheng S."/>
            <person name="Spooner D."/>
            <person name="Van Deynze A."/>
            <person name="Simon P."/>
        </authorList>
    </citation>
    <scope>NUCLEOTIDE SEQUENCE</scope>
    <source>
        <tissue evidence="1">Leaf</tissue>
    </source>
</reference>